<dbReference type="InterPro" id="IPR008160">
    <property type="entry name" value="Collagen"/>
</dbReference>
<keyword evidence="3" id="KW-1133">Transmembrane helix</keyword>
<feature type="compositionally biased region" description="Pro residues" evidence="2">
    <location>
        <begin position="236"/>
        <end position="251"/>
    </location>
</feature>
<feature type="transmembrane region" description="Helical" evidence="3">
    <location>
        <begin position="28"/>
        <end position="54"/>
    </location>
</feature>
<feature type="compositionally biased region" description="Pro residues" evidence="2">
    <location>
        <begin position="271"/>
        <end position="303"/>
    </location>
</feature>
<dbReference type="Pfam" id="PF01391">
    <property type="entry name" value="Collagen"/>
    <property type="match status" value="2"/>
</dbReference>
<evidence type="ECO:0000256" key="1">
    <source>
        <dbReference type="ARBA" id="ARBA00022737"/>
    </source>
</evidence>
<evidence type="ECO:0000259" key="4">
    <source>
        <dbReference type="SMART" id="SM01088"/>
    </source>
</evidence>
<protein>
    <recommendedName>
        <fullName evidence="4">Nematode cuticle collagen N-terminal domain-containing protein</fullName>
    </recommendedName>
</protein>
<organism evidence="5 6">
    <name type="scientific">Gnathostoma spinigerum</name>
    <dbReference type="NCBI Taxonomy" id="75299"/>
    <lineage>
        <taxon>Eukaryota</taxon>
        <taxon>Metazoa</taxon>
        <taxon>Ecdysozoa</taxon>
        <taxon>Nematoda</taxon>
        <taxon>Chromadorea</taxon>
        <taxon>Rhabditida</taxon>
        <taxon>Spirurina</taxon>
        <taxon>Gnathostomatomorpha</taxon>
        <taxon>Gnathostomatoidea</taxon>
        <taxon>Gnathostomatidae</taxon>
        <taxon>Gnathostoma</taxon>
    </lineage>
</organism>
<feature type="compositionally biased region" description="Pro residues" evidence="2">
    <location>
        <begin position="203"/>
        <end position="219"/>
    </location>
</feature>
<name>A0ABD6E9S6_9BILA</name>
<evidence type="ECO:0000256" key="3">
    <source>
        <dbReference type="SAM" id="Phobius"/>
    </source>
</evidence>
<evidence type="ECO:0000256" key="2">
    <source>
        <dbReference type="SAM" id="MobiDB-lite"/>
    </source>
</evidence>
<dbReference type="PANTHER" id="PTHR24637">
    <property type="entry name" value="COLLAGEN"/>
    <property type="match status" value="1"/>
</dbReference>
<dbReference type="Proteomes" id="UP001608902">
    <property type="component" value="Unassembled WGS sequence"/>
</dbReference>
<feature type="region of interest" description="Disordered" evidence="2">
    <location>
        <begin position="159"/>
        <end position="343"/>
    </location>
</feature>
<keyword evidence="3" id="KW-0472">Membrane</keyword>
<feature type="compositionally biased region" description="Basic and acidic residues" evidence="2">
    <location>
        <begin position="167"/>
        <end position="185"/>
    </location>
</feature>
<evidence type="ECO:0000313" key="6">
    <source>
        <dbReference type="Proteomes" id="UP001608902"/>
    </source>
</evidence>
<keyword evidence="3" id="KW-0812">Transmembrane</keyword>
<dbReference type="AlphaFoldDB" id="A0ABD6E9S6"/>
<dbReference type="SMART" id="SM01088">
    <property type="entry name" value="Col_cuticle_N"/>
    <property type="match status" value="1"/>
</dbReference>
<sequence>MNHAYMDSIACDTDEKSRLEESESLRRIAFFGITVSTAATIVAILAVPMLYSYLQHVQTSLQNEVDFCRHRTDGLWDIYAKVGSVKSVKLRLERSPLRRSRQNRGKGSDAKARGAPQTGGFRSYDGVPDIGGSNDIPERLYDEGKEGCCSCGIGGAGPQGPAGENGLDGKDGVPGRDGPPGRDAEPGVQHTVEDFCFDCPEAPAGPPGPTGPRGPPGRPGPSGNDGVFGTAGLPGSPGPRGPRGRPGPPGLPGLKGEPGQVIETIGELGPSGPPGPPGEPGIDGPPGPPGRPGPIGPVGPPGNPGAVGFPGNDGPPGAPGEVGEDGERGTCDHCPAPRTAPGY</sequence>
<feature type="region of interest" description="Disordered" evidence="2">
    <location>
        <begin position="93"/>
        <end position="133"/>
    </location>
</feature>
<comment type="caution">
    <text evidence="5">The sequence shown here is derived from an EMBL/GenBank/DDBJ whole genome shotgun (WGS) entry which is preliminary data.</text>
</comment>
<keyword evidence="1" id="KW-0677">Repeat</keyword>
<dbReference type="Pfam" id="PF01484">
    <property type="entry name" value="Col_cuticle_N"/>
    <property type="match status" value="1"/>
</dbReference>
<evidence type="ECO:0000313" key="5">
    <source>
        <dbReference type="EMBL" id="MFH4976405.1"/>
    </source>
</evidence>
<reference evidence="5 6" key="1">
    <citation type="submission" date="2024-08" db="EMBL/GenBank/DDBJ databases">
        <title>Gnathostoma spinigerum genome.</title>
        <authorList>
            <person name="Gonzalez-Bertolin B."/>
            <person name="Monzon S."/>
            <person name="Zaballos A."/>
            <person name="Jimenez P."/>
            <person name="Dekumyoy P."/>
            <person name="Varona S."/>
            <person name="Cuesta I."/>
            <person name="Sumanam S."/>
            <person name="Adisakwattana P."/>
            <person name="Gasser R.B."/>
            <person name="Hernandez-Gonzalez A."/>
            <person name="Young N.D."/>
            <person name="Perteguer M.J."/>
        </authorList>
    </citation>
    <scope>NUCLEOTIDE SEQUENCE [LARGE SCALE GENOMIC DNA]</scope>
    <source>
        <strain evidence="5">AL3</strain>
        <tissue evidence="5">Liver</tissue>
    </source>
</reference>
<dbReference type="PANTHER" id="PTHR24637:SF287">
    <property type="entry name" value="NEMATODE CUTICLE COLLAGEN N-TERMINAL DOMAIN-CONTAINING PROTEIN"/>
    <property type="match status" value="1"/>
</dbReference>
<gene>
    <name evidence="5" type="ORF">AB6A40_003114</name>
</gene>
<accession>A0ABD6E9S6</accession>
<dbReference type="EMBL" id="JBGFUD010001524">
    <property type="protein sequence ID" value="MFH4976405.1"/>
    <property type="molecule type" value="Genomic_DNA"/>
</dbReference>
<dbReference type="InterPro" id="IPR002486">
    <property type="entry name" value="Col_cuticle_N"/>
</dbReference>
<keyword evidence="6" id="KW-1185">Reference proteome</keyword>
<feature type="domain" description="Nematode cuticle collagen N-terminal" evidence="4">
    <location>
        <begin position="27"/>
        <end position="79"/>
    </location>
</feature>
<proteinExistence type="predicted"/>